<dbReference type="PANTHER" id="PTHR46730">
    <property type="entry name" value="POLYCYSTIN-1"/>
    <property type="match status" value="1"/>
</dbReference>
<organism evidence="7 8">
    <name type="scientific">Candidatus Taenaricola geysiri</name>
    <dbReference type="NCBI Taxonomy" id="1974752"/>
    <lineage>
        <taxon>Bacteria</taxon>
        <taxon>Pseudomonadati</taxon>
        <taxon>Candidatus Omnitrophota</taxon>
        <taxon>Candidatus Taenaricola</taxon>
    </lineage>
</organism>
<dbReference type="SMART" id="SM00089">
    <property type="entry name" value="PKD"/>
    <property type="match status" value="6"/>
</dbReference>
<dbReference type="EMBL" id="PFGP01000115">
    <property type="protein sequence ID" value="PIW66110.1"/>
    <property type="molecule type" value="Genomic_DNA"/>
</dbReference>
<dbReference type="AlphaFoldDB" id="A0A2J0LJ91"/>
<feature type="domain" description="PKD" evidence="6">
    <location>
        <begin position="578"/>
        <end position="659"/>
    </location>
</feature>
<keyword evidence="3" id="KW-0677">Repeat</keyword>
<dbReference type="GO" id="GO:0005886">
    <property type="term" value="C:plasma membrane"/>
    <property type="evidence" value="ECO:0007669"/>
    <property type="project" value="TreeGrafter"/>
</dbReference>
<comment type="caution">
    <text evidence="7">The sequence shown here is derived from an EMBL/GenBank/DDBJ whole genome shotgun (WGS) entry which is preliminary data.</text>
</comment>
<gene>
    <name evidence="7" type="ORF">COW11_05080</name>
</gene>
<evidence type="ECO:0000256" key="4">
    <source>
        <dbReference type="ARBA" id="ARBA00022989"/>
    </source>
</evidence>
<evidence type="ECO:0000313" key="8">
    <source>
        <dbReference type="Proteomes" id="UP000231267"/>
    </source>
</evidence>
<keyword evidence="5" id="KW-0472">Membrane</keyword>
<evidence type="ECO:0000256" key="3">
    <source>
        <dbReference type="ARBA" id="ARBA00022737"/>
    </source>
</evidence>
<dbReference type="PROSITE" id="PS50093">
    <property type="entry name" value="PKD"/>
    <property type="match status" value="6"/>
</dbReference>
<keyword evidence="4" id="KW-1133">Transmembrane helix</keyword>
<dbReference type="Proteomes" id="UP000231267">
    <property type="component" value="Unassembled WGS sequence"/>
</dbReference>
<comment type="subcellular location">
    <subcellularLocation>
        <location evidence="1">Membrane</location>
        <topology evidence="1">Multi-pass membrane protein</topology>
    </subcellularLocation>
</comment>
<dbReference type="Gene3D" id="2.60.40.10">
    <property type="entry name" value="Immunoglobulins"/>
    <property type="match status" value="6"/>
</dbReference>
<evidence type="ECO:0000259" key="6">
    <source>
        <dbReference type="PROSITE" id="PS50093"/>
    </source>
</evidence>
<reference evidence="7 8" key="1">
    <citation type="submission" date="2017-09" db="EMBL/GenBank/DDBJ databases">
        <title>Depth-based differentiation of microbial function through sediment-hosted aquifers and enrichment of novel symbionts in the deep terrestrial subsurface.</title>
        <authorList>
            <person name="Probst A.J."/>
            <person name="Ladd B."/>
            <person name="Jarett J.K."/>
            <person name="Geller-Mcgrath D.E."/>
            <person name="Sieber C.M."/>
            <person name="Emerson J.B."/>
            <person name="Anantharaman K."/>
            <person name="Thomas B.C."/>
            <person name="Malmstrom R."/>
            <person name="Stieglmeier M."/>
            <person name="Klingl A."/>
            <person name="Woyke T."/>
            <person name="Ryan C.M."/>
            <person name="Banfield J.F."/>
        </authorList>
    </citation>
    <scope>NUCLEOTIDE SEQUENCE [LARGE SCALE GENOMIC DNA]</scope>
    <source>
        <strain evidence="7">CG12_big_fil_rev_8_21_14_0_65_43_15</strain>
    </source>
</reference>
<dbReference type="SUPFAM" id="SSF49299">
    <property type="entry name" value="PKD domain"/>
    <property type="match status" value="6"/>
</dbReference>
<dbReference type="InterPro" id="IPR035986">
    <property type="entry name" value="PKD_dom_sf"/>
</dbReference>
<dbReference type="Pfam" id="PF18911">
    <property type="entry name" value="PKD_4"/>
    <property type="match status" value="6"/>
</dbReference>
<dbReference type="PANTHER" id="PTHR46730:SF1">
    <property type="entry name" value="PLAT DOMAIN-CONTAINING PROTEIN"/>
    <property type="match status" value="1"/>
</dbReference>
<dbReference type="CDD" id="cd00146">
    <property type="entry name" value="PKD"/>
    <property type="match status" value="5"/>
</dbReference>
<evidence type="ECO:0000256" key="2">
    <source>
        <dbReference type="ARBA" id="ARBA00022692"/>
    </source>
</evidence>
<feature type="domain" description="PKD" evidence="6">
    <location>
        <begin position="515"/>
        <end position="567"/>
    </location>
</feature>
<evidence type="ECO:0000256" key="1">
    <source>
        <dbReference type="ARBA" id="ARBA00004141"/>
    </source>
</evidence>
<protein>
    <recommendedName>
        <fullName evidence="6">PKD domain-containing protein</fullName>
    </recommendedName>
</protein>
<dbReference type="InterPro" id="IPR000601">
    <property type="entry name" value="PKD_dom"/>
</dbReference>
<feature type="domain" description="PKD" evidence="6">
    <location>
        <begin position="777"/>
        <end position="825"/>
    </location>
</feature>
<name>A0A2J0LJ91_9BACT</name>
<evidence type="ECO:0000313" key="7">
    <source>
        <dbReference type="EMBL" id="PIW66110.1"/>
    </source>
</evidence>
<proteinExistence type="predicted"/>
<evidence type="ECO:0000256" key="5">
    <source>
        <dbReference type="ARBA" id="ARBA00023136"/>
    </source>
</evidence>
<feature type="domain" description="PKD" evidence="6">
    <location>
        <begin position="313"/>
        <end position="383"/>
    </location>
</feature>
<feature type="domain" description="PKD" evidence="6">
    <location>
        <begin position="665"/>
        <end position="745"/>
    </location>
</feature>
<sequence length="848" mass="92877">MQVTINKKRESVMRKFTIFTVLAGVVFGLACAAWAYELPRDSAKAKYFYIYGPQGNPLYGAEDFQQDIYINVPKNETRDLYIHIYDPDTGDFRDLRSSSDNPWDTVTEFTVYGKAGNVLAREEFGRQYIYDRRYYELGRFVKEDGERVGDFYQFKLTAKGISGDDANLFRVSISPYTAEAFSYDITFRLLEPEGSKMYFYPQLPAGTTSISVENYDIDANGGITQVYDSMENVLYRINDSESGKWIATQIFVDAPQTRRIKYIVTKGTQKYAHAGIRVKDQNGNLLPIYFKKGMTQIPVYVPPAPAPKPKKAVVAEPINSVKSADKCNEFTFDGTRSYDPDSQKLSFRWDFGDGTFSTEPVVTHEYKKAGEYKVTLAVKDDSGLDCDTMVTSESVNVNMAPVPAFSALDKACVDQDIMFDASATRDDPADKLSYMWNFGDSDTAKGQNVTKKYKKGGDYKVTLVVDDNKKTVCSTASTQKSIYVNTPPVANAGKNIEKYITADQQYDIVFDASKSSDADGDMLTYMWDFGDGAKVQGESVVHTYKKGGLYSAILTVDDGSNTSCSSDTDAITIKLNKQPVAKAGDDINYCVGTDILFDGSGSYDDDGDAISYVWNFGDGQTAEGIKVSHSYAKGGKYTAVLTVDDGNKTPVSVASDSVIIYANARPQAALKDISTSCVGTAVMFDGSDSRDPDGNTLKYVWDFGDGTVKEGAAREAHAYSKGGTYKVNLLVNDMKNSQCSLSSVVKYVKINTPPVADAGLNLVCCLGTDSVFDGSHSSDADGDKLSYVWNFGDGGAAEGVRVTHIYTSRGKYLVTLTVNDGSGTACDTSVDSFDAVVNESPVAVIDIR</sequence>
<dbReference type="GO" id="GO:0005261">
    <property type="term" value="F:monoatomic cation channel activity"/>
    <property type="evidence" value="ECO:0007669"/>
    <property type="project" value="TreeGrafter"/>
</dbReference>
<dbReference type="PROSITE" id="PS51257">
    <property type="entry name" value="PROKAR_LIPOPROTEIN"/>
    <property type="match status" value="1"/>
</dbReference>
<feature type="domain" description="PKD" evidence="6">
    <location>
        <begin position="400"/>
        <end position="468"/>
    </location>
</feature>
<accession>A0A2J0LJ91</accession>
<dbReference type="GO" id="GO:0006816">
    <property type="term" value="P:calcium ion transport"/>
    <property type="evidence" value="ECO:0007669"/>
    <property type="project" value="TreeGrafter"/>
</dbReference>
<keyword evidence="2" id="KW-0812">Transmembrane</keyword>
<dbReference type="InterPro" id="IPR022409">
    <property type="entry name" value="PKD/Chitinase_dom"/>
</dbReference>
<dbReference type="InterPro" id="IPR013783">
    <property type="entry name" value="Ig-like_fold"/>
</dbReference>